<dbReference type="PANTHER" id="PTHR43818">
    <property type="entry name" value="BCDNA.GH03377"/>
    <property type="match status" value="1"/>
</dbReference>
<dbReference type="InterPro" id="IPR055080">
    <property type="entry name" value="Gal80p-like_C"/>
</dbReference>
<dbReference type="Pfam" id="PF22685">
    <property type="entry name" value="Gal80p_C-like"/>
    <property type="match status" value="1"/>
</dbReference>
<dbReference type="InterPro" id="IPR050463">
    <property type="entry name" value="Gfo/Idh/MocA_oxidrdct_glycsds"/>
</dbReference>
<dbReference type="eggNOG" id="COG0673">
    <property type="taxonomic scope" value="Bacteria"/>
</dbReference>
<dbReference type="GO" id="GO:0016491">
    <property type="term" value="F:oxidoreductase activity"/>
    <property type="evidence" value="ECO:0007669"/>
    <property type="project" value="UniProtKB-KW"/>
</dbReference>
<dbReference type="AlphaFoldDB" id="U5VVI3"/>
<dbReference type="SUPFAM" id="SSF55347">
    <property type="entry name" value="Glyceraldehyde-3-phosphate dehydrogenase-like, C-terminal domain"/>
    <property type="match status" value="1"/>
</dbReference>
<evidence type="ECO:0000313" key="5">
    <source>
        <dbReference type="Proteomes" id="UP000017746"/>
    </source>
</evidence>
<feature type="domain" description="Gal80p-like C-terminal" evidence="3">
    <location>
        <begin position="133"/>
        <end position="274"/>
    </location>
</feature>
<accession>U5VVI3</accession>
<dbReference type="Pfam" id="PF01408">
    <property type="entry name" value="GFO_IDH_MocA"/>
    <property type="match status" value="1"/>
</dbReference>
<evidence type="ECO:0000256" key="1">
    <source>
        <dbReference type="ARBA" id="ARBA00023002"/>
    </source>
</evidence>
<dbReference type="OrthoDB" id="9815825at2"/>
<dbReference type="Gene3D" id="3.30.360.10">
    <property type="entry name" value="Dihydrodipicolinate Reductase, domain 2"/>
    <property type="match status" value="1"/>
</dbReference>
<gene>
    <name evidence="4" type="ORF">AFR_12965</name>
</gene>
<dbReference type="PANTHER" id="PTHR43818:SF11">
    <property type="entry name" value="BCDNA.GH03377"/>
    <property type="match status" value="1"/>
</dbReference>
<dbReference type="EMBL" id="CP006272">
    <property type="protein sequence ID" value="AGZ40879.1"/>
    <property type="molecule type" value="Genomic_DNA"/>
</dbReference>
<evidence type="ECO:0000259" key="2">
    <source>
        <dbReference type="Pfam" id="PF01408"/>
    </source>
</evidence>
<dbReference type="HOGENOM" id="CLU_023194_25_0_11"/>
<protein>
    <submittedName>
        <fullName evidence="4">Oxidoreductase</fullName>
    </submittedName>
</protein>
<dbReference type="PATRIC" id="fig|1246995.3.peg.2633"/>
<dbReference type="KEGG" id="afs:AFR_12965"/>
<dbReference type="Gene3D" id="3.40.50.720">
    <property type="entry name" value="NAD(P)-binding Rossmann-like Domain"/>
    <property type="match status" value="1"/>
</dbReference>
<dbReference type="RefSeq" id="WP_023360938.1">
    <property type="nucleotide sequence ID" value="NC_022657.1"/>
</dbReference>
<evidence type="ECO:0000313" key="4">
    <source>
        <dbReference type="EMBL" id="AGZ40879.1"/>
    </source>
</evidence>
<dbReference type="GO" id="GO:0000166">
    <property type="term" value="F:nucleotide binding"/>
    <property type="evidence" value="ECO:0007669"/>
    <property type="project" value="InterPro"/>
</dbReference>
<dbReference type="STRING" id="1246995.AFR_12965"/>
<feature type="domain" description="Gfo/Idh/MocA-like oxidoreductase N-terminal" evidence="2">
    <location>
        <begin position="6"/>
        <end position="118"/>
    </location>
</feature>
<name>U5VVI3_9ACTN</name>
<proteinExistence type="predicted"/>
<dbReference type="Proteomes" id="UP000017746">
    <property type="component" value="Chromosome"/>
</dbReference>
<organism evidence="4 5">
    <name type="scientific">Actinoplanes friuliensis DSM 7358</name>
    <dbReference type="NCBI Taxonomy" id="1246995"/>
    <lineage>
        <taxon>Bacteria</taxon>
        <taxon>Bacillati</taxon>
        <taxon>Actinomycetota</taxon>
        <taxon>Actinomycetes</taxon>
        <taxon>Micromonosporales</taxon>
        <taxon>Micromonosporaceae</taxon>
        <taxon>Actinoplanes</taxon>
    </lineage>
</organism>
<keyword evidence="5" id="KW-1185">Reference proteome</keyword>
<keyword evidence="1" id="KW-0560">Oxidoreductase</keyword>
<dbReference type="InterPro" id="IPR036291">
    <property type="entry name" value="NAD(P)-bd_dom_sf"/>
</dbReference>
<sequence>MSDNAIRVGIIGADTRASWARFSHIPAIQHLDAVTLSAVATRREDSAREAAAAFGAPKWFADPFAMIRDDSVDVVTVAVRVPAHRDLVRAAIDAGKAVYCEAPLGASLEETRELAASAGTGHTAIGLQGRLNPSVRRAAQIIAEGRIGRPLSARVVSTSSGFGPVTASPYEYFEQAASGANLLTITTGHTLDIIEALLGDITEVDARTEIFWPHPTLADTGATTTREVPDHAGVLAKVATGTVIAADIIGGVAPDEAAFRFELRGSDGWLNLTGGTLFGVQGGDLTLSSSADFDEPDKPAAPGTAGPALNVGELYALLARDIRTGSHSVPGFAEALHNSRLIDAVAVAASSGHRVTGIRQR</sequence>
<dbReference type="InterPro" id="IPR000683">
    <property type="entry name" value="Gfo/Idh/MocA-like_OxRdtase_N"/>
</dbReference>
<evidence type="ECO:0000259" key="3">
    <source>
        <dbReference type="Pfam" id="PF22685"/>
    </source>
</evidence>
<reference evidence="4 5" key="1">
    <citation type="journal article" date="2014" name="J. Biotechnol.">
        <title>Complete genome sequence of the actinobacterium Actinoplanes friuliensis HAG 010964, producer of the lipopeptide antibiotic friulimycin.</title>
        <authorList>
            <person name="Ruckert C."/>
            <person name="Szczepanowski R."/>
            <person name="Albersmeier A."/>
            <person name="Goesmann A."/>
            <person name="Fischer N."/>
            <person name="Steinkamper A."/>
            <person name="Puhler A."/>
            <person name="Biener R."/>
            <person name="Schwartz D."/>
            <person name="Kalinowski J."/>
        </authorList>
    </citation>
    <scope>NUCLEOTIDE SEQUENCE [LARGE SCALE GENOMIC DNA]</scope>
    <source>
        <strain evidence="4 5">DSM 7358</strain>
    </source>
</reference>
<dbReference type="SUPFAM" id="SSF51735">
    <property type="entry name" value="NAD(P)-binding Rossmann-fold domains"/>
    <property type="match status" value="1"/>
</dbReference>